<dbReference type="Gene3D" id="3.40.50.1000">
    <property type="entry name" value="HAD superfamily/HAD-like"/>
    <property type="match status" value="1"/>
</dbReference>
<dbReference type="Gene3D" id="2.70.150.10">
    <property type="entry name" value="Calcium-transporting ATPase, cytoplasmic transduction domain A"/>
    <property type="match status" value="1"/>
</dbReference>
<dbReference type="InterPro" id="IPR044492">
    <property type="entry name" value="P_typ_ATPase_HD_dom"/>
</dbReference>
<dbReference type="InterPro" id="IPR036412">
    <property type="entry name" value="HAD-like_sf"/>
</dbReference>
<evidence type="ECO:0000256" key="8">
    <source>
        <dbReference type="ARBA" id="ARBA00022741"/>
    </source>
</evidence>
<keyword evidence="5 17" id="KW-0812">Transmembrane</keyword>
<dbReference type="InterPro" id="IPR018303">
    <property type="entry name" value="ATPase_P-typ_P_site"/>
</dbReference>
<comment type="similarity">
    <text evidence="2 17">Belongs to the cation transport ATPase (P-type) (TC 3.A.3) family. Type IB subfamily.</text>
</comment>
<dbReference type="PRINTS" id="PR00119">
    <property type="entry name" value="CATATPASE"/>
</dbReference>
<dbReference type="InterPro" id="IPR001757">
    <property type="entry name" value="P_typ_ATPase"/>
</dbReference>
<evidence type="ECO:0000259" key="18">
    <source>
        <dbReference type="PROSITE" id="PS50846"/>
    </source>
</evidence>
<dbReference type="InterPro" id="IPR027256">
    <property type="entry name" value="P-typ_ATPase_IB"/>
</dbReference>
<feature type="transmembrane region" description="Helical" evidence="17">
    <location>
        <begin position="1180"/>
        <end position="1200"/>
    </location>
</feature>
<dbReference type="SFLD" id="SFLDF00027">
    <property type="entry name" value="p-type_atpase"/>
    <property type="match status" value="1"/>
</dbReference>
<dbReference type="Pfam" id="PF00403">
    <property type="entry name" value="HMA"/>
    <property type="match status" value="4"/>
</dbReference>
<evidence type="ECO:0000256" key="3">
    <source>
        <dbReference type="ARBA" id="ARBA00012517"/>
    </source>
</evidence>
<dbReference type="InterPro" id="IPR023298">
    <property type="entry name" value="ATPase_P-typ_TM_dom_sf"/>
</dbReference>
<reference evidence="20 21" key="1">
    <citation type="submission" date="2025-05" db="UniProtKB">
        <authorList>
            <consortium name="RefSeq"/>
        </authorList>
    </citation>
    <scope>IDENTIFICATION</scope>
    <source>
        <tissue evidence="20 21">Thorax and Abdomen</tissue>
    </source>
</reference>
<evidence type="ECO:0000256" key="12">
    <source>
        <dbReference type="ARBA" id="ARBA00022967"/>
    </source>
</evidence>
<evidence type="ECO:0000256" key="5">
    <source>
        <dbReference type="ARBA" id="ARBA00022692"/>
    </source>
</evidence>
<dbReference type="SUPFAM" id="SSF81660">
    <property type="entry name" value="Metal cation-transporting ATPase, ATP-binding domain N"/>
    <property type="match status" value="1"/>
</dbReference>
<evidence type="ECO:0000256" key="17">
    <source>
        <dbReference type="RuleBase" id="RU362081"/>
    </source>
</evidence>
<feature type="domain" description="HMA" evidence="18">
    <location>
        <begin position="351"/>
        <end position="417"/>
    </location>
</feature>
<dbReference type="PRINTS" id="PR00942">
    <property type="entry name" value="CUATPASEI"/>
</dbReference>
<dbReference type="Pfam" id="PF00702">
    <property type="entry name" value="Hydrolase"/>
    <property type="match status" value="1"/>
</dbReference>
<evidence type="ECO:0000313" key="21">
    <source>
        <dbReference type="RefSeq" id="XP_046592263.1"/>
    </source>
</evidence>
<evidence type="ECO:0000256" key="11">
    <source>
        <dbReference type="ARBA" id="ARBA00022842"/>
    </source>
</evidence>
<feature type="transmembrane region" description="Helical" evidence="17">
    <location>
        <begin position="520"/>
        <end position="543"/>
    </location>
</feature>
<keyword evidence="15" id="KW-0406">Ion transport</keyword>
<feature type="transmembrane region" description="Helical" evidence="17">
    <location>
        <begin position="709"/>
        <end position="731"/>
    </location>
</feature>
<feature type="transmembrane region" description="Helical" evidence="17">
    <location>
        <begin position="1152"/>
        <end position="1174"/>
    </location>
</feature>
<dbReference type="SUPFAM" id="SSF81653">
    <property type="entry name" value="Calcium ATPase, transduction domain A"/>
    <property type="match status" value="1"/>
</dbReference>
<dbReference type="RefSeq" id="XP_046592262.1">
    <property type="nucleotide sequence ID" value="XM_046736306.1"/>
</dbReference>
<dbReference type="Pfam" id="PF00122">
    <property type="entry name" value="E1-E2_ATPase"/>
    <property type="match status" value="1"/>
</dbReference>
<evidence type="ECO:0000256" key="1">
    <source>
        <dbReference type="ARBA" id="ARBA00004166"/>
    </source>
</evidence>
<dbReference type="NCBIfam" id="TIGR00003">
    <property type="entry name" value="copper ion binding protein"/>
    <property type="match status" value="4"/>
</dbReference>
<feature type="transmembrane region" description="Helical" evidence="17">
    <location>
        <begin position="441"/>
        <end position="466"/>
    </location>
</feature>
<keyword evidence="4" id="KW-0813">Transport</keyword>
<dbReference type="Gene3D" id="3.30.70.100">
    <property type="match status" value="4"/>
</dbReference>
<dbReference type="CDD" id="cd00371">
    <property type="entry name" value="HMA"/>
    <property type="match status" value="4"/>
</dbReference>
<evidence type="ECO:0000256" key="15">
    <source>
        <dbReference type="ARBA" id="ARBA00023065"/>
    </source>
</evidence>
<dbReference type="PANTHER" id="PTHR43520:SF8">
    <property type="entry name" value="P-TYPE CU(+) TRANSPORTER"/>
    <property type="match status" value="1"/>
</dbReference>
<name>A0ABM3FW64_NEOLC</name>
<dbReference type="SFLD" id="SFLDS00003">
    <property type="entry name" value="Haloacid_Dehalogenase"/>
    <property type="match status" value="1"/>
</dbReference>
<proteinExistence type="inferred from homology"/>
<evidence type="ECO:0000313" key="19">
    <source>
        <dbReference type="Proteomes" id="UP000829291"/>
    </source>
</evidence>
<dbReference type="GeneID" id="107224522"/>
<dbReference type="PROSITE" id="PS50846">
    <property type="entry name" value="HMA_2"/>
    <property type="match status" value="4"/>
</dbReference>
<dbReference type="SFLD" id="SFLDG00002">
    <property type="entry name" value="C1.7:_P-type_atpase_like"/>
    <property type="match status" value="1"/>
</dbReference>
<dbReference type="PANTHER" id="PTHR43520">
    <property type="entry name" value="ATP7, ISOFORM B"/>
    <property type="match status" value="1"/>
</dbReference>
<evidence type="ECO:0000256" key="4">
    <source>
        <dbReference type="ARBA" id="ARBA00022448"/>
    </source>
</evidence>
<protein>
    <recommendedName>
        <fullName evidence="3">P-type Cu(+) transporter</fullName>
        <ecNumber evidence="3">7.2.2.8</ecNumber>
    </recommendedName>
</protein>
<feature type="domain" description="HMA" evidence="18">
    <location>
        <begin position="80"/>
        <end position="146"/>
    </location>
</feature>
<evidence type="ECO:0000256" key="14">
    <source>
        <dbReference type="ARBA" id="ARBA00023008"/>
    </source>
</evidence>
<feature type="domain" description="HMA" evidence="18">
    <location>
        <begin position="165"/>
        <end position="231"/>
    </location>
</feature>
<dbReference type="PROSITE" id="PS01047">
    <property type="entry name" value="HMA_1"/>
    <property type="match status" value="3"/>
</dbReference>
<keyword evidence="12" id="KW-1278">Translocase</keyword>
<dbReference type="SUPFAM" id="SSF55008">
    <property type="entry name" value="HMA, heavy metal-associated domain"/>
    <property type="match status" value="4"/>
</dbReference>
<dbReference type="SUPFAM" id="SSF81665">
    <property type="entry name" value="Calcium ATPase, transmembrane domain M"/>
    <property type="match status" value="1"/>
</dbReference>
<feature type="transmembrane region" description="Helical" evidence="17">
    <location>
        <begin position="486"/>
        <end position="508"/>
    </location>
</feature>
<evidence type="ECO:0000256" key="16">
    <source>
        <dbReference type="ARBA" id="ARBA00023136"/>
    </source>
</evidence>
<organism evidence="19 21">
    <name type="scientific">Neodiprion lecontei</name>
    <name type="common">Redheaded pine sawfly</name>
    <dbReference type="NCBI Taxonomy" id="441921"/>
    <lineage>
        <taxon>Eukaryota</taxon>
        <taxon>Metazoa</taxon>
        <taxon>Ecdysozoa</taxon>
        <taxon>Arthropoda</taxon>
        <taxon>Hexapoda</taxon>
        <taxon>Insecta</taxon>
        <taxon>Pterygota</taxon>
        <taxon>Neoptera</taxon>
        <taxon>Endopterygota</taxon>
        <taxon>Hymenoptera</taxon>
        <taxon>Tenthredinoidea</taxon>
        <taxon>Diprionidae</taxon>
        <taxon>Diprioninae</taxon>
        <taxon>Neodiprion</taxon>
    </lineage>
</organism>
<accession>A0ABM3FW64</accession>
<dbReference type="InterPro" id="IPR006122">
    <property type="entry name" value="HMA_Cu_ion-bd"/>
</dbReference>
<comment type="subcellular location">
    <subcellularLocation>
        <location evidence="1">Golgi apparatus</location>
        <location evidence="1">trans-Golgi network membrane</location>
        <topology evidence="1">Multi-pass membrane protein</topology>
    </subcellularLocation>
    <subcellularLocation>
        <location evidence="17">Membrane</location>
    </subcellularLocation>
</comment>
<dbReference type="InterPro" id="IPR059000">
    <property type="entry name" value="ATPase_P-type_domA"/>
</dbReference>
<dbReference type="RefSeq" id="XP_046592263.1">
    <property type="nucleotide sequence ID" value="XM_046736307.1"/>
</dbReference>
<evidence type="ECO:0000256" key="7">
    <source>
        <dbReference type="ARBA" id="ARBA00022737"/>
    </source>
</evidence>
<dbReference type="InterPro" id="IPR006121">
    <property type="entry name" value="HMA_dom"/>
</dbReference>
<evidence type="ECO:0000256" key="13">
    <source>
        <dbReference type="ARBA" id="ARBA00022989"/>
    </source>
</evidence>
<keyword evidence="7" id="KW-0677">Repeat</keyword>
<evidence type="ECO:0000256" key="9">
    <source>
        <dbReference type="ARBA" id="ARBA00022796"/>
    </source>
</evidence>
<keyword evidence="9" id="KW-0187">Copper transport</keyword>
<dbReference type="InterPro" id="IPR017969">
    <property type="entry name" value="Heavy-metal-associated_CS"/>
</dbReference>
<dbReference type="NCBIfam" id="TIGR01525">
    <property type="entry name" value="ATPase-IB_hvy"/>
    <property type="match status" value="1"/>
</dbReference>
<evidence type="ECO:0000256" key="2">
    <source>
        <dbReference type="ARBA" id="ARBA00006024"/>
    </source>
</evidence>
<feature type="domain" description="HMA" evidence="18">
    <location>
        <begin position="275"/>
        <end position="341"/>
    </location>
</feature>
<keyword evidence="8 17" id="KW-0547">Nucleotide-binding</keyword>
<dbReference type="EC" id="7.2.2.8" evidence="3"/>
<keyword evidence="19" id="KW-1185">Reference proteome</keyword>
<keyword evidence="13 17" id="KW-1133">Transmembrane helix</keyword>
<keyword evidence="11" id="KW-0460">Magnesium</keyword>
<sequence>MTKFTGPLVHGAKLVYQNLTDIATNSSFSKADKKTCEYQRDFENIKLLGDVEDDADFESTTHLVRVPRIPDANHRTPSTSKIKITIEGMSCQSCVRNIEGTIGARNDVVNIRVVLEEKAGYIEYKNNETTAQELAEAIEDMGFVVSLPLLTNDTASEDILKPAISTCSIHIDGMTCGSCVKSITSVISEKVGVKEIDVSLDAKEARVSFSSGDITADQIATYIEEMGFDAFVKEVNGQLKKPHADTGTNNNLKNGDVIVQLNGGGDIVIDAVHLSKCFLHIKGMTCASCVAAIEKHCKKLYGVDNILVALLAAKAEVKYDPEKIAPADIASSISDLGFPASLINEPGSGEGEVELKIAGMTCASCVNKIESSVKKLPGVNSAVVALTTQRGKFKYDPEQTGVRNIVESINKLGFTASLFSNKDKENRGYLDHKEEIQKWRVAFLISLIFGVPCMIAMTYFMLVMSLGEKTHHDMCCIIPGLSWENLILFVFSTPVQFFGGWHFYVQAYRALKHGSTNMDVLISMTTTISYVYSVAVLTAAIAMQQQTSPQTFFDTPPMLLVFISLGRWLEHVAKGKTSEALSKLLSLKATEATLVTLGANNEILSERLISIDLVQRGDTLKVVQGAKVPVDGKVISGHSTCDESLITGESMPVPKKTGSSVIGGSINQNGPLIITATHTGEHTTLAQIVRLVEEAQTSKAPIQQLADKIAGYFVPFVIAVSTITLIAWTVVGYVDRSKLPIPDDDYIKKNGGNREELIFQYAFRCALSVLAIACPCALGLATPTAVMVGTGVGALNGILIKGAEPLENAHKVKCIVFDKTGTVTHGVPIVTRIGLFVDDKLCSIAKLLSIVGTAEVNSEHPIASAIERYVKQTIGTEVNGQCTNFQAVPGCGLKCKVSHLSVMMSHAVKSEKVVNYTNQARNATTGTFNLNGVPVDIVLSAGSVQERQNLDLQLLLSPDTHGDQTDSNDVYEVAIGNREWMKRNVINVPTDVDLRMSDEEDLGRTAVLAAVNGTLVAMISVADTVKSEAHLTVYTLKKMGLEVILLTGDNRKTAASIARQVGISRVFAEVLPSHKVAKIQRLQEQGLRVAMVGDGVNDSPALAQSDVGIAISSGTDVAVEAADVVLMRNDLLDVIACLDLSRKTVRRIRLNFLFASIYNLLGIPIAAGMFSPLGFTLQPWMASAAMALSSVSVVGSSLMLKLYRKPTRPELETSEYISAMHAYFAARSMDLDTISIHRGGDDETIPALLRSSSTLSRLFGRPKNTEGRLLGDDSEDVDFAIDFAGNKKDKKNATEMTPL</sequence>
<dbReference type="InterPro" id="IPR008250">
    <property type="entry name" value="ATPase_P-typ_transduc_dom_A_sf"/>
</dbReference>
<dbReference type="Proteomes" id="UP000829291">
    <property type="component" value="Chromosome 4"/>
</dbReference>
<keyword evidence="6 17" id="KW-0479">Metal-binding</keyword>
<dbReference type="CDD" id="cd02094">
    <property type="entry name" value="P-type_ATPase_Cu-like"/>
    <property type="match status" value="1"/>
</dbReference>
<keyword evidence="14" id="KW-0186">Copper</keyword>
<dbReference type="InterPro" id="IPR036163">
    <property type="entry name" value="HMA_dom_sf"/>
</dbReference>
<dbReference type="NCBIfam" id="TIGR01494">
    <property type="entry name" value="ATPase_P-type"/>
    <property type="match status" value="1"/>
</dbReference>
<dbReference type="SUPFAM" id="SSF56784">
    <property type="entry name" value="HAD-like"/>
    <property type="match status" value="1"/>
</dbReference>
<dbReference type="InterPro" id="IPR023299">
    <property type="entry name" value="ATPase_P-typ_cyto_dom_N"/>
</dbReference>
<keyword evidence="16 17" id="KW-0472">Membrane</keyword>
<dbReference type="Gene3D" id="3.40.1110.10">
    <property type="entry name" value="Calcium-transporting ATPase, cytoplasmic domain N"/>
    <property type="match status" value="1"/>
</dbReference>
<gene>
    <name evidence="20 21" type="primary">LOC107224522</name>
</gene>
<evidence type="ECO:0000256" key="6">
    <source>
        <dbReference type="ARBA" id="ARBA00022723"/>
    </source>
</evidence>
<dbReference type="PROSITE" id="PS00154">
    <property type="entry name" value="ATPASE_E1_E2"/>
    <property type="match status" value="1"/>
</dbReference>
<evidence type="ECO:0000256" key="10">
    <source>
        <dbReference type="ARBA" id="ARBA00022840"/>
    </source>
</evidence>
<keyword evidence="10 17" id="KW-0067">ATP-binding</keyword>
<evidence type="ECO:0000313" key="20">
    <source>
        <dbReference type="RefSeq" id="XP_046592262.1"/>
    </source>
</evidence>
<dbReference type="InterPro" id="IPR023214">
    <property type="entry name" value="HAD_sf"/>
</dbReference>